<dbReference type="EMBL" id="VEPZ02001697">
    <property type="protein sequence ID" value="KAE8662630.1"/>
    <property type="molecule type" value="Genomic_DNA"/>
</dbReference>
<evidence type="ECO:0000256" key="2">
    <source>
        <dbReference type="RuleBase" id="RU369093"/>
    </source>
</evidence>
<protein>
    <recommendedName>
        <fullName evidence="2 3">U-box domain-containing protein</fullName>
        <ecNumber evidence="2">2.3.2.27</ecNumber>
    </recommendedName>
    <alternativeName>
        <fullName evidence="2">RING-type E3 ubiquitin transferase PUB</fullName>
    </alternativeName>
</protein>
<comment type="catalytic activity">
    <reaction evidence="2">
        <text>S-ubiquitinyl-[E2 ubiquitin-conjugating enzyme]-L-cysteine + [acceptor protein]-L-lysine = [E2 ubiquitin-conjugating enzyme]-L-cysteine + N(6)-ubiquitinyl-[acceptor protein]-L-lysine.</text>
        <dbReference type="EC" id="2.3.2.27"/>
    </reaction>
</comment>
<evidence type="ECO:0000256" key="1">
    <source>
        <dbReference type="ARBA" id="ARBA00022786"/>
    </source>
</evidence>
<keyword evidence="1 2" id="KW-0833">Ubl conjugation pathway</keyword>
<evidence type="ECO:0000313" key="5">
    <source>
        <dbReference type="Proteomes" id="UP000436088"/>
    </source>
</evidence>
<keyword evidence="2" id="KW-0808">Transferase</keyword>
<dbReference type="Proteomes" id="UP000436088">
    <property type="component" value="Unassembled WGS sequence"/>
</dbReference>
<dbReference type="GO" id="GO:0016567">
    <property type="term" value="P:protein ubiquitination"/>
    <property type="evidence" value="ECO:0007669"/>
    <property type="project" value="UniProtKB-UniRule"/>
</dbReference>
<comment type="caution">
    <text evidence="4">The sequence shown here is derived from an EMBL/GenBank/DDBJ whole genome shotgun (WGS) entry which is preliminary data.</text>
</comment>
<comment type="function">
    <text evidence="2">Functions as an E3 ubiquitin ligase.</text>
</comment>
<organism evidence="4 5">
    <name type="scientific">Hibiscus syriacus</name>
    <name type="common">Rose of Sharon</name>
    <dbReference type="NCBI Taxonomy" id="106335"/>
    <lineage>
        <taxon>Eukaryota</taxon>
        <taxon>Viridiplantae</taxon>
        <taxon>Streptophyta</taxon>
        <taxon>Embryophyta</taxon>
        <taxon>Tracheophyta</taxon>
        <taxon>Spermatophyta</taxon>
        <taxon>Magnoliopsida</taxon>
        <taxon>eudicotyledons</taxon>
        <taxon>Gunneridae</taxon>
        <taxon>Pentapetalae</taxon>
        <taxon>rosids</taxon>
        <taxon>malvids</taxon>
        <taxon>Malvales</taxon>
        <taxon>Malvaceae</taxon>
        <taxon>Malvoideae</taxon>
        <taxon>Hibiscus</taxon>
    </lineage>
</organism>
<dbReference type="AlphaFoldDB" id="A0A6A2X2C4"/>
<dbReference type="EC" id="2.3.2.27" evidence="2"/>
<feature type="domain" description="U-box" evidence="3">
    <location>
        <begin position="1"/>
        <end position="212"/>
    </location>
</feature>
<dbReference type="Pfam" id="PF25598">
    <property type="entry name" value="ARM_PUB"/>
    <property type="match status" value="1"/>
</dbReference>
<dbReference type="GO" id="GO:0061630">
    <property type="term" value="F:ubiquitin protein ligase activity"/>
    <property type="evidence" value="ECO:0007669"/>
    <property type="project" value="UniProtKB-UniRule"/>
</dbReference>
<dbReference type="InterPro" id="IPR045185">
    <property type="entry name" value="PUB22/23/24-like"/>
</dbReference>
<comment type="pathway">
    <text evidence="2">Protein modification; protein ubiquitination.</text>
</comment>
<gene>
    <name evidence="4" type="ORF">F3Y22_tig00113184pilonHSYRG00006</name>
</gene>
<dbReference type="PANTHER" id="PTHR22849:SF139">
    <property type="entry name" value="U-BOX DOMAIN-CONTAINING PROTEIN"/>
    <property type="match status" value="1"/>
</dbReference>
<dbReference type="Gene3D" id="1.25.10.10">
    <property type="entry name" value="Leucine-rich Repeat Variant"/>
    <property type="match status" value="1"/>
</dbReference>
<dbReference type="PANTHER" id="PTHR22849">
    <property type="entry name" value="WDSAM1 PROTEIN"/>
    <property type="match status" value="1"/>
</dbReference>
<dbReference type="InterPro" id="IPR016024">
    <property type="entry name" value="ARM-type_fold"/>
</dbReference>
<evidence type="ECO:0000259" key="3">
    <source>
        <dbReference type="Pfam" id="PF25598"/>
    </source>
</evidence>
<dbReference type="SUPFAM" id="SSF48371">
    <property type="entry name" value="ARM repeat"/>
    <property type="match status" value="1"/>
</dbReference>
<accession>A0A6A2X2C4</accession>
<sequence>MKSLTKESERNKRCIVSNGAGEVLSEAFQAFSMASSFDENDDVLEEILSALTMMFPLNVQAKGFFGSASAMQCLIWFLRSGDLSRGRNAVLVLKELVSSSSSHNTTKVDELSETEGAIEALFKLIKDPICPSSTKAALLIIHQIITSSPTKDKQVRNLVNLGAISLLLETSLDSERSICEKALAVLDAISDTEEGRRMAIDNALSMPVWSRKSSEFPT</sequence>
<keyword evidence="5" id="KW-1185">Reference proteome</keyword>
<name>A0A6A2X2C4_HIBSY</name>
<dbReference type="InterPro" id="IPR058678">
    <property type="entry name" value="ARM_PUB"/>
</dbReference>
<reference evidence="4" key="1">
    <citation type="submission" date="2019-09" db="EMBL/GenBank/DDBJ databases">
        <title>Draft genome information of white flower Hibiscus syriacus.</title>
        <authorList>
            <person name="Kim Y.-M."/>
        </authorList>
    </citation>
    <scope>NUCLEOTIDE SEQUENCE [LARGE SCALE GENOMIC DNA]</scope>
    <source>
        <strain evidence="4">YM2019G1</strain>
    </source>
</reference>
<evidence type="ECO:0000313" key="4">
    <source>
        <dbReference type="EMBL" id="KAE8662630.1"/>
    </source>
</evidence>
<proteinExistence type="predicted"/>
<dbReference type="InterPro" id="IPR011989">
    <property type="entry name" value="ARM-like"/>
</dbReference>